<feature type="compositionally biased region" description="Polar residues" evidence="2">
    <location>
        <begin position="68"/>
        <end position="83"/>
    </location>
</feature>
<accession>A0A8H4W809</accession>
<evidence type="ECO:0000313" key="4">
    <source>
        <dbReference type="Proteomes" id="UP000566819"/>
    </source>
</evidence>
<proteinExistence type="inferred from homology"/>
<dbReference type="GO" id="GO:0005634">
    <property type="term" value="C:nucleus"/>
    <property type="evidence" value="ECO:0007669"/>
    <property type="project" value="TreeGrafter"/>
</dbReference>
<protein>
    <submittedName>
        <fullName evidence="3">Uncharacterized protein</fullName>
    </submittedName>
</protein>
<feature type="region of interest" description="Disordered" evidence="2">
    <location>
        <begin position="368"/>
        <end position="445"/>
    </location>
</feature>
<feature type="compositionally biased region" description="Basic and acidic residues" evidence="2">
    <location>
        <begin position="418"/>
        <end position="438"/>
    </location>
</feature>
<dbReference type="OrthoDB" id="341898at2759"/>
<feature type="compositionally biased region" description="Basic and acidic residues" evidence="2">
    <location>
        <begin position="384"/>
        <end position="411"/>
    </location>
</feature>
<organism evidence="3 4">
    <name type="scientific">Cudoniella acicularis</name>
    <dbReference type="NCBI Taxonomy" id="354080"/>
    <lineage>
        <taxon>Eukaryota</taxon>
        <taxon>Fungi</taxon>
        <taxon>Dikarya</taxon>
        <taxon>Ascomycota</taxon>
        <taxon>Pezizomycotina</taxon>
        <taxon>Leotiomycetes</taxon>
        <taxon>Helotiales</taxon>
        <taxon>Tricladiaceae</taxon>
        <taxon>Cudoniella</taxon>
    </lineage>
</organism>
<evidence type="ECO:0000256" key="1">
    <source>
        <dbReference type="ARBA" id="ARBA00009207"/>
    </source>
</evidence>
<dbReference type="AlphaFoldDB" id="A0A8H4W809"/>
<evidence type="ECO:0000313" key="3">
    <source>
        <dbReference type="EMBL" id="KAF4635025.1"/>
    </source>
</evidence>
<gene>
    <name evidence="3" type="ORF">G7Y89_g3092</name>
</gene>
<comment type="similarity">
    <text evidence="1">Belongs to the PPP4R2 family.</text>
</comment>
<dbReference type="EMBL" id="JAAMPI010000146">
    <property type="protein sequence ID" value="KAF4635025.1"/>
    <property type="molecule type" value="Genomic_DNA"/>
</dbReference>
<dbReference type="PANTHER" id="PTHR16487:SF0">
    <property type="entry name" value="PROTEIN PHOSPHATASE 4 REGULATORY SUBUNIT 2-RELATED"/>
    <property type="match status" value="1"/>
</dbReference>
<name>A0A8H4W809_9HELO</name>
<reference evidence="3 4" key="1">
    <citation type="submission" date="2020-03" db="EMBL/GenBank/DDBJ databases">
        <title>Draft Genome Sequence of Cudoniella acicularis.</title>
        <authorList>
            <person name="Buettner E."/>
            <person name="Kellner H."/>
        </authorList>
    </citation>
    <scope>NUCLEOTIDE SEQUENCE [LARGE SCALE GENOMIC DNA]</scope>
    <source>
        <strain evidence="3 4">DSM 108380</strain>
    </source>
</reference>
<dbReference type="InterPro" id="IPR015267">
    <property type="entry name" value="PPP4R2"/>
</dbReference>
<comment type="caution">
    <text evidence="3">The sequence shown here is derived from an EMBL/GenBank/DDBJ whole genome shotgun (WGS) entry which is preliminary data.</text>
</comment>
<feature type="region of interest" description="Disordered" evidence="2">
    <location>
        <begin position="42"/>
        <end position="97"/>
    </location>
</feature>
<sequence>MDLDTDDEVLRTLADGKSMDYEQWPGLLARLIPRLEKIVQEDFPSASPPSQLSVPQIIPSSPPTQSTNTEGSSQDSSESTNKENAPPPAISPPAATLPPQIQTLLSSITSTLETLFSKYPPHTIQRLAELIISPTQYYRTLPSYLHAVDRVVHVTSGAHIFPLPPAIPDPSSAAILSNGTTDPLSISWGNTVSATQSALGSDESLGGALLTPIPWLNKNGNSNGSVHSPMEGEVKTESTEMIEGPNGPGGIETVSVSVNGISSTREAASSATTESNGVAAVLRAEGGVTQGELLRQEQRAGVVPVAQLRGDSDGMGEEDEVPHARGPEEIGMEDMGPQSVASGSERGGPGVSMQGIDIEAAVGRKAEAIENEEVKEEVEAPATPKREAEEEIGGDEKRIKEDVDMEVKEEQDIVLADADGKTEEEPKVGDEGETKGSDIADATAI</sequence>
<dbReference type="PANTHER" id="PTHR16487">
    <property type="entry name" value="PPP4R2-RELATED PROTEIN"/>
    <property type="match status" value="1"/>
</dbReference>
<feature type="region of interest" description="Disordered" evidence="2">
    <location>
        <begin position="309"/>
        <end position="353"/>
    </location>
</feature>
<dbReference type="GO" id="GO:0030289">
    <property type="term" value="C:protein phosphatase 4 complex"/>
    <property type="evidence" value="ECO:0007669"/>
    <property type="project" value="InterPro"/>
</dbReference>
<keyword evidence="4" id="KW-1185">Reference proteome</keyword>
<dbReference type="GO" id="GO:0005737">
    <property type="term" value="C:cytoplasm"/>
    <property type="evidence" value="ECO:0007669"/>
    <property type="project" value="TreeGrafter"/>
</dbReference>
<feature type="compositionally biased region" description="Low complexity" evidence="2">
    <location>
        <begin position="48"/>
        <end position="67"/>
    </location>
</feature>
<evidence type="ECO:0000256" key="2">
    <source>
        <dbReference type="SAM" id="MobiDB-lite"/>
    </source>
</evidence>
<dbReference type="Proteomes" id="UP000566819">
    <property type="component" value="Unassembled WGS sequence"/>
</dbReference>
<dbReference type="GO" id="GO:0019888">
    <property type="term" value="F:protein phosphatase regulator activity"/>
    <property type="evidence" value="ECO:0007669"/>
    <property type="project" value="InterPro"/>
</dbReference>